<organism evidence="3 4">
    <name type="scientific">Cochliobolus sativus</name>
    <name type="common">Common root rot and spot blotch fungus</name>
    <name type="synonym">Bipolaris sorokiniana</name>
    <dbReference type="NCBI Taxonomy" id="45130"/>
    <lineage>
        <taxon>Eukaryota</taxon>
        <taxon>Fungi</taxon>
        <taxon>Dikarya</taxon>
        <taxon>Ascomycota</taxon>
        <taxon>Pezizomycotina</taxon>
        <taxon>Dothideomycetes</taxon>
        <taxon>Pleosporomycetidae</taxon>
        <taxon>Pleosporales</taxon>
        <taxon>Pleosporineae</taxon>
        <taxon>Pleosporaceae</taxon>
        <taxon>Bipolaris</taxon>
    </lineage>
</organism>
<evidence type="ECO:0000313" key="3">
    <source>
        <dbReference type="EMBL" id="KAF5845309.1"/>
    </source>
</evidence>
<proteinExistence type="inferred from homology"/>
<evidence type="ECO:0000313" key="4">
    <source>
        <dbReference type="Proteomes" id="UP000624244"/>
    </source>
</evidence>
<dbReference type="Gene3D" id="3.30.559.10">
    <property type="entry name" value="Chloramphenicol acetyltransferase-like domain"/>
    <property type="match status" value="1"/>
</dbReference>
<dbReference type="EMBL" id="WNKQ01000019">
    <property type="protein sequence ID" value="KAF5845309.1"/>
    <property type="molecule type" value="Genomic_DNA"/>
</dbReference>
<comment type="similarity">
    <text evidence="1">Belongs to the NRP synthetase family.</text>
</comment>
<reference evidence="3" key="1">
    <citation type="submission" date="2019-11" db="EMBL/GenBank/DDBJ databases">
        <title>Bipolaris sorokiniana Genome sequencing.</title>
        <authorList>
            <person name="Wang H."/>
        </authorList>
    </citation>
    <scope>NUCLEOTIDE SEQUENCE</scope>
</reference>
<comment type="caution">
    <text evidence="3">The sequence shown here is derived from an EMBL/GenBank/DDBJ whole genome shotgun (WGS) entry which is preliminary data.</text>
</comment>
<dbReference type="PANTHER" id="PTHR45398">
    <property type="match status" value="1"/>
</dbReference>
<sequence>MVEHAVSKLSEAFAMTKELQKQLSIVNGPVFSAVRFTVTDHRPLLLLSAHHLVIDLVSWRVIWRDFEDFIKNKCLLSTKGTSFRKWCKEQHQESCNLMPDSVLPFAIPPSDTSFWGCVSEDQVTMILDSGSSQLLMGHSNDAMRTEPLDIILGALAYSFGQSFPEHKMPTIFLEGHGKEPLGIRRIHVPDTAG</sequence>
<dbReference type="InterPro" id="IPR023213">
    <property type="entry name" value="CAT-like_dom_sf"/>
</dbReference>
<name>A0A8H6DRC2_COCSA</name>
<dbReference type="GO" id="GO:0003824">
    <property type="term" value="F:catalytic activity"/>
    <property type="evidence" value="ECO:0007669"/>
    <property type="project" value="InterPro"/>
</dbReference>
<dbReference type="PANTHER" id="PTHR45398:SF1">
    <property type="entry name" value="ENZYME, PUTATIVE (JCVI)-RELATED"/>
    <property type="match status" value="1"/>
</dbReference>
<dbReference type="SUPFAM" id="SSF52777">
    <property type="entry name" value="CoA-dependent acyltransferases"/>
    <property type="match status" value="1"/>
</dbReference>
<evidence type="ECO:0000256" key="1">
    <source>
        <dbReference type="ARBA" id="ARBA00029454"/>
    </source>
</evidence>
<accession>A0A8H6DRC2</accession>
<dbReference type="Pfam" id="PF00668">
    <property type="entry name" value="Condensation"/>
    <property type="match status" value="1"/>
</dbReference>
<dbReference type="InterPro" id="IPR001242">
    <property type="entry name" value="Condensation_dom"/>
</dbReference>
<dbReference type="AlphaFoldDB" id="A0A8H6DRC2"/>
<evidence type="ECO:0000259" key="2">
    <source>
        <dbReference type="Pfam" id="PF00668"/>
    </source>
</evidence>
<feature type="domain" description="Condensation" evidence="2">
    <location>
        <begin position="14"/>
        <end position="92"/>
    </location>
</feature>
<dbReference type="Proteomes" id="UP000624244">
    <property type="component" value="Unassembled WGS sequence"/>
</dbReference>
<protein>
    <recommendedName>
        <fullName evidence="2">Condensation domain-containing protein</fullName>
    </recommendedName>
</protein>
<gene>
    <name evidence="3" type="ORF">GGP41_002862</name>
</gene>